<sequence>MAAQQDRGRAEDAIFIADMLLAQNKAKEAKGKATSAYNKFNVRWVEKDAEGCSLLKRSRSGETRKRASATVLSVWRSCFAPPFVLFLLPAALGLWLALRRGFSLPVRPSLHDHPFRSSFAHARRLLWISAAAVYDLPAAAALPCWIW</sequence>
<organism evidence="2 3">
    <name type="scientific">Onychostoma macrolepis</name>
    <dbReference type="NCBI Taxonomy" id="369639"/>
    <lineage>
        <taxon>Eukaryota</taxon>
        <taxon>Metazoa</taxon>
        <taxon>Chordata</taxon>
        <taxon>Craniata</taxon>
        <taxon>Vertebrata</taxon>
        <taxon>Euteleostomi</taxon>
        <taxon>Actinopterygii</taxon>
        <taxon>Neopterygii</taxon>
        <taxon>Teleostei</taxon>
        <taxon>Ostariophysi</taxon>
        <taxon>Cypriniformes</taxon>
        <taxon>Cyprinidae</taxon>
        <taxon>Acrossocheilinae</taxon>
        <taxon>Onychostoma</taxon>
    </lineage>
</organism>
<keyword evidence="1" id="KW-0812">Transmembrane</keyword>
<dbReference type="AlphaFoldDB" id="A0A7J6BV35"/>
<feature type="transmembrane region" description="Helical" evidence="1">
    <location>
        <begin position="74"/>
        <end position="98"/>
    </location>
</feature>
<evidence type="ECO:0000313" key="3">
    <source>
        <dbReference type="Proteomes" id="UP000579812"/>
    </source>
</evidence>
<dbReference type="Proteomes" id="UP000579812">
    <property type="component" value="Unassembled WGS sequence"/>
</dbReference>
<dbReference type="EMBL" id="JAAMOB010000021">
    <property type="protein sequence ID" value="KAF4098828.1"/>
    <property type="molecule type" value="Genomic_DNA"/>
</dbReference>
<reference evidence="2 3" key="1">
    <citation type="submission" date="2020-04" db="EMBL/GenBank/DDBJ databases">
        <title>Chromosome-level genome assembly of a cyprinid fish Onychostoma macrolepis by integration of Nanopore Sequencing, Bionano and Hi-C technology.</title>
        <authorList>
            <person name="Wang D."/>
        </authorList>
    </citation>
    <scope>NUCLEOTIDE SEQUENCE [LARGE SCALE GENOMIC DNA]</scope>
    <source>
        <strain evidence="2">SWU-2019</strain>
        <tissue evidence="2">Muscle</tissue>
    </source>
</reference>
<evidence type="ECO:0000256" key="1">
    <source>
        <dbReference type="SAM" id="Phobius"/>
    </source>
</evidence>
<protein>
    <submittedName>
        <fullName evidence="2">Uncharacterized protein</fullName>
    </submittedName>
</protein>
<keyword evidence="3" id="KW-1185">Reference proteome</keyword>
<evidence type="ECO:0000313" key="2">
    <source>
        <dbReference type="EMBL" id="KAF4098828.1"/>
    </source>
</evidence>
<keyword evidence="1" id="KW-0472">Membrane</keyword>
<accession>A0A7J6BV35</accession>
<comment type="caution">
    <text evidence="2">The sequence shown here is derived from an EMBL/GenBank/DDBJ whole genome shotgun (WGS) entry which is preliminary data.</text>
</comment>
<name>A0A7J6BV35_9TELE</name>
<gene>
    <name evidence="2" type="ORF">G5714_020858</name>
</gene>
<proteinExistence type="predicted"/>
<keyword evidence="1" id="KW-1133">Transmembrane helix</keyword>